<dbReference type="GO" id="GO:0009307">
    <property type="term" value="P:DNA restriction-modification system"/>
    <property type="evidence" value="ECO:0007669"/>
    <property type="project" value="UniProtKB-KW"/>
</dbReference>
<dbReference type="GO" id="GO:0004519">
    <property type="term" value="F:endonuclease activity"/>
    <property type="evidence" value="ECO:0007669"/>
    <property type="project" value="UniProtKB-KW"/>
</dbReference>
<dbReference type="OrthoDB" id="9811611at2"/>
<name>A0A5P6VW93_PSEXY</name>
<keyword evidence="3" id="KW-0378">Hydrolase</keyword>
<dbReference type="Gene3D" id="3.90.220.20">
    <property type="entry name" value="DNA methylase specificity domains"/>
    <property type="match status" value="1"/>
</dbReference>
<sequence>MSGYSYKGAELQDSSIAMATIKNFDRKGGFKLDGYKEIVPSSKLKPEHHATLFDTLVAHTDLTQNAEVIGNAEPVLSLSGYQDIIFSMDVVKVLPKHPQVSQFLIAALLQTQQFKSHCLGYVNGTTVLHLSKKALPEYSLMMPKDFSILKPLDDAVSVLYQKMASIIEENVQLAKLRDSLLPKFMSGEINVSDLDI</sequence>
<evidence type="ECO:0000313" key="4">
    <source>
        <dbReference type="Proteomes" id="UP000327030"/>
    </source>
</evidence>
<keyword evidence="3" id="KW-0255">Endonuclease</keyword>
<proteinExistence type="predicted"/>
<keyword evidence="3" id="KW-0540">Nuclease</keyword>
<dbReference type="EMBL" id="CP043028">
    <property type="protein sequence ID" value="QFJ56271.1"/>
    <property type="molecule type" value="Genomic_DNA"/>
</dbReference>
<organism evidence="3 4">
    <name type="scientific">Pseudobutyrivibrio xylanivorans</name>
    <dbReference type="NCBI Taxonomy" id="185007"/>
    <lineage>
        <taxon>Bacteria</taxon>
        <taxon>Bacillati</taxon>
        <taxon>Bacillota</taxon>
        <taxon>Clostridia</taxon>
        <taxon>Lachnospirales</taxon>
        <taxon>Lachnospiraceae</taxon>
        <taxon>Pseudobutyrivibrio</taxon>
    </lineage>
</organism>
<accession>A0A5P6VW93</accession>
<keyword evidence="2" id="KW-0238">DNA-binding</keyword>
<dbReference type="KEGG" id="pxv:FXF36_14530"/>
<reference evidence="4" key="1">
    <citation type="submission" date="2019-08" db="EMBL/GenBank/DDBJ databases">
        <title>Complete Genome Sequence of the Polysaccharide-Degrading Rumen Bacterium Pseudobutyrivibrio xylanivorans MA3014.</title>
        <authorList>
            <person name="Palevich N."/>
            <person name="Maclean P.H."/>
            <person name="Kelly W.J."/>
            <person name="Leahy S.C."/>
            <person name="Rakonjac J."/>
            <person name="Attwood G.T."/>
        </authorList>
    </citation>
    <scope>NUCLEOTIDE SEQUENCE [LARGE SCALE GENOMIC DNA]</scope>
    <source>
        <strain evidence="4">MA3014</strain>
    </source>
</reference>
<dbReference type="SUPFAM" id="SSF116734">
    <property type="entry name" value="DNA methylase specificity domain"/>
    <property type="match status" value="1"/>
</dbReference>
<dbReference type="AlphaFoldDB" id="A0A5P6VW93"/>
<evidence type="ECO:0000256" key="1">
    <source>
        <dbReference type="ARBA" id="ARBA00022747"/>
    </source>
</evidence>
<evidence type="ECO:0000256" key="2">
    <source>
        <dbReference type="ARBA" id="ARBA00023125"/>
    </source>
</evidence>
<dbReference type="InterPro" id="IPR044946">
    <property type="entry name" value="Restrct_endonuc_typeI_TRD_sf"/>
</dbReference>
<dbReference type="GO" id="GO:0003677">
    <property type="term" value="F:DNA binding"/>
    <property type="evidence" value="ECO:0007669"/>
    <property type="project" value="UniProtKB-KW"/>
</dbReference>
<dbReference type="Proteomes" id="UP000327030">
    <property type="component" value="Chromosome 1"/>
</dbReference>
<dbReference type="REBASE" id="356293">
    <property type="entry name" value="S1.Pxy3014ORF14560P"/>
</dbReference>
<keyword evidence="1" id="KW-0680">Restriction system</keyword>
<evidence type="ECO:0000313" key="3">
    <source>
        <dbReference type="EMBL" id="QFJ56271.1"/>
    </source>
</evidence>
<gene>
    <name evidence="3" type="ORF">FXF36_14530</name>
</gene>
<protein>
    <submittedName>
        <fullName evidence="3">Restriction endonuclease subunit S</fullName>
    </submittedName>
</protein>